<evidence type="ECO:0000313" key="3">
    <source>
        <dbReference type="Proteomes" id="UP000076925"/>
    </source>
</evidence>
<reference evidence="2 3" key="1">
    <citation type="journal article" date="2013" name="Genome Biol. Evol.">
        <title>Genomes of Stigonematalean cyanobacteria (subsection V) and the evolution of oxygenic photosynthesis from prokaryotes to plastids.</title>
        <authorList>
            <person name="Dagan T."/>
            <person name="Roettger M."/>
            <person name="Stucken K."/>
            <person name="Landan G."/>
            <person name="Koch R."/>
            <person name="Major P."/>
            <person name="Gould S.B."/>
            <person name="Goremykin V.V."/>
            <person name="Rippka R."/>
            <person name="Tandeau de Marsac N."/>
            <person name="Gugger M."/>
            <person name="Lockhart P.J."/>
            <person name="Allen J.F."/>
            <person name="Brune I."/>
            <person name="Maus I."/>
            <person name="Puhler A."/>
            <person name="Martin W.F."/>
        </authorList>
    </citation>
    <scope>NUCLEOTIDE SEQUENCE [LARGE SCALE GENOMIC DNA]</scope>
    <source>
        <strain evidence="2 3">PCC 7110</strain>
    </source>
</reference>
<dbReference type="RefSeq" id="WP_051077039.1">
    <property type="nucleotide sequence ID" value="NZ_KQ976354.1"/>
</dbReference>
<dbReference type="STRING" id="128403.WA1_41955"/>
<comment type="caution">
    <text evidence="2">The sequence shown here is derived from an EMBL/GenBank/DDBJ whole genome shotgun (WGS) entry which is preliminary data.</text>
</comment>
<protein>
    <submittedName>
        <fullName evidence="2">Transposase</fullName>
    </submittedName>
</protein>
<gene>
    <name evidence="2" type="ORF">WA1_41955</name>
</gene>
<organism evidence="2 3">
    <name type="scientific">Scytonema hofmannii PCC 7110</name>
    <dbReference type="NCBI Taxonomy" id="128403"/>
    <lineage>
        <taxon>Bacteria</taxon>
        <taxon>Bacillati</taxon>
        <taxon>Cyanobacteriota</taxon>
        <taxon>Cyanophyceae</taxon>
        <taxon>Nostocales</taxon>
        <taxon>Scytonemataceae</taxon>
        <taxon>Scytonema</taxon>
    </lineage>
</organism>
<dbReference type="EMBL" id="ANNX02000047">
    <property type="protein sequence ID" value="KYC36291.1"/>
    <property type="molecule type" value="Genomic_DNA"/>
</dbReference>
<dbReference type="AlphaFoldDB" id="A0A139WV22"/>
<keyword evidence="3" id="KW-1185">Reference proteome</keyword>
<accession>A0A139WV22</accession>
<sequence>MPRKTTPSFVVEYPIIVNSQSDRELRARFNAGMRLLNAVQSEALARMELVRNSQAWAEAKKLTKTLTKKGEKIKNPERAEAFEAAKKAYRFTDADLQDYATIVAKPSQWIWSKLDSQSIQKIGTRVFKAVNKILLGVARKVRFKNNRSFSSMEGKQIITGIRVDKNLEMFVWGKLKCPLIIDWLDPCKKHGWDSKWKYARIIRRELNGKTRWFVQIICEGLPYQGRANTQYRDALCSLDVNVSNVAYVSKDKAGLKPFADRVPTYEKEIKTAQRKQERSRRKNNPDNFSLNDIVFKGKNKGRKVKRKGQIKRGKNKTWKNSNNYKRIGQKRRELERRKTAYTKSQNRALANEILRLGGKHINLEDVSIKAWQKIYGKATSAKSPGFFQSEIIRKAESANGIINKYSTQKTACSQTHLNGNRVKKKLSERIHYDETGIVMHRDLFSSYLGLFVNQEGYLSVDDARKEYWGSEPILSAAWAEFQKLSSAEARPRPGFS</sequence>
<name>A0A139WV22_9CYAN</name>
<dbReference type="OrthoDB" id="1652909at2"/>
<feature type="compositionally biased region" description="Basic residues" evidence="1">
    <location>
        <begin position="297"/>
        <end position="317"/>
    </location>
</feature>
<evidence type="ECO:0000256" key="1">
    <source>
        <dbReference type="SAM" id="MobiDB-lite"/>
    </source>
</evidence>
<feature type="region of interest" description="Disordered" evidence="1">
    <location>
        <begin position="269"/>
        <end position="321"/>
    </location>
</feature>
<dbReference type="Proteomes" id="UP000076925">
    <property type="component" value="Unassembled WGS sequence"/>
</dbReference>
<proteinExistence type="predicted"/>
<evidence type="ECO:0000313" key="2">
    <source>
        <dbReference type="EMBL" id="KYC36291.1"/>
    </source>
</evidence>